<reference evidence="1" key="1">
    <citation type="submission" date="2021-08" db="EMBL/GenBank/DDBJ databases">
        <title>Novel anaerobic bacterium isolated from sea squirt in East Sea, Republic of Korea.</title>
        <authorList>
            <person name="Nguyen T.H."/>
            <person name="Li Z."/>
            <person name="Lee Y.-J."/>
            <person name="Ko J."/>
            <person name="Kim S.-G."/>
        </authorList>
    </citation>
    <scope>NUCLEOTIDE SEQUENCE</scope>
    <source>
        <strain evidence="1">KCTC 25031</strain>
    </source>
</reference>
<keyword evidence="2" id="KW-1185">Reference proteome</keyword>
<protein>
    <submittedName>
        <fullName evidence="1">Uncharacterized protein</fullName>
    </submittedName>
</protein>
<proteinExistence type="predicted"/>
<gene>
    <name evidence="1" type="ORF">K4L44_05540</name>
</gene>
<accession>A0AC61NQ72</accession>
<evidence type="ECO:0000313" key="2">
    <source>
        <dbReference type="Proteomes" id="UP000826212"/>
    </source>
</evidence>
<dbReference type="EMBL" id="CP081303">
    <property type="protein sequence ID" value="QZE15297.1"/>
    <property type="molecule type" value="Genomic_DNA"/>
</dbReference>
<sequence length="85" mass="9795">MTNFRIIVSSILSFFALYSCSPSKSIENHKDKDLVVISKKRDTTFFVSHIYSDTKLGELFYKNKEGDLIQVSHEKQSISSILFDK</sequence>
<name>A0AC61NQ72_9BACT</name>
<dbReference type="Proteomes" id="UP000826212">
    <property type="component" value="Chromosome"/>
</dbReference>
<organism evidence="1 2">
    <name type="scientific">Halosquirtibacter laminarini</name>
    <dbReference type="NCBI Taxonomy" id="3374600"/>
    <lineage>
        <taxon>Bacteria</taxon>
        <taxon>Pseudomonadati</taxon>
        <taxon>Bacteroidota</taxon>
        <taxon>Bacteroidia</taxon>
        <taxon>Marinilabiliales</taxon>
        <taxon>Prolixibacteraceae</taxon>
        <taxon>Halosquirtibacter</taxon>
    </lineage>
</organism>
<evidence type="ECO:0000313" key="1">
    <source>
        <dbReference type="EMBL" id="QZE15297.1"/>
    </source>
</evidence>